<dbReference type="AlphaFoldDB" id="A0A8T3VRV1"/>
<gene>
    <name evidence="2" type="ORF">E7Z75_10025</name>
</gene>
<dbReference type="Proteomes" id="UP000732619">
    <property type="component" value="Unassembled WGS sequence"/>
</dbReference>
<evidence type="ECO:0000259" key="1">
    <source>
        <dbReference type="Pfam" id="PF14088"/>
    </source>
</evidence>
<protein>
    <submittedName>
        <fullName evidence="2">DUF4268 domain-containing protein</fullName>
    </submittedName>
</protein>
<proteinExistence type="predicted"/>
<name>A0A8T3VRV1_METOL</name>
<dbReference type="EMBL" id="SUTG01000095">
    <property type="protein sequence ID" value="MBE6513457.1"/>
    <property type="molecule type" value="Genomic_DNA"/>
</dbReference>
<evidence type="ECO:0000313" key="2">
    <source>
        <dbReference type="EMBL" id="MBE6513457.1"/>
    </source>
</evidence>
<accession>A0A8T3VRV1</accession>
<sequence>MKATQNKDTSDLELKKLEYWTKFSDYIEEHSSIFKPKNYKLPHNWYDLSLNTKFSHLALTINSNNKTITSQVYLDDNKELFDYLYEQKDEIENELKQQLTWDKKDSRKSCKIYISHNIDLMDEYKWEQSFKFIWMMQKYCMDYLKIGLMNLIILNEV</sequence>
<comment type="caution">
    <text evidence="2">The sequence shown here is derived from an EMBL/GenBank/DDBJ whole genome shotgun (WGS) entry which is preliminary data.</text>
</comment>
<feature type="domain" description="DUF4268" evidence="1">
    <location>
        <begin position="16"/>
        <end position="133"/>
    </location>
</feature>
<reference evidence="2" key="1">
    <citation type="submission" date="2019-04" db="EMBL/GenBank/DDBJ databases">
        <title>Evolution of Biomass-Degrading Anaerobic Consortia Revealed by Metagenomics.</title>
        <authorList>
            <person name="Peng X."/>
        </authorList>
    </citation>
    <scope>NUCLEOTIDE SEQUENCE</scope>
    <source>
        <strain evidence="2">SIG14</strain>
    </source>
</reference>
<dbReference type="Pfam" id="PF14088">
    <property type="entry name" value="DUF4268"/>
    <property type="match status" value="1"/>
</dbReference>
<evidence type="ECO:0000313" key="3">
    <source>
        <dbReference type="Proteomes" id="UP000732619"/>
    </source>
</evidence>
<dbReference type="InterPro" id="IPR025364">
    <property type="entry name" value="DUF4268"/>
</dbReference>
<organism evidence="2 3">
    <name type="scientific">Methanobrevibacter olleyae</name>
    <dbReference type="NCBI Taxonomy" id="294671"/>
    <lineage>
        <taxon>Archaea</taxon>
        <taxon>Methanobacteriati</taxon>
        <taxon>Methanobacteriota</taxon>
        <taxon>Methanomada group</taxon>
        <taxon>Methanobacteria</taxon>
        <taxon>Methanobacteriales</taxon>
        <taxon>Methanobacteriaceae</taxon>
        <taxon>Methanobrevibacter</taxon>
    </lineage>
</organism>